<dbReference type="RefSeq" id="WP_309939239.1">
    <property type="nucleotide sequence ID" value="NZ_AP025305.1"/>
</dbReference>
<keyword evidence="2" id="KW-1185">Reference proteome</keyword>
<dbReference type="EMBL" id="JAVDQD010000003">
    <property type="protein sequence ID" value="MDR6239547.1"/>
    <property type="molecule type" value="Genomic_DNA"/>
</dbReference>
<dbReference type="AlphaFoldDB" id="A0AAE4BTG1"/>
<reference evidence="1" key="1">
    <citation type="submission" date="2023-07" db="EMBL/GenBank/DDBJ databases">
        <title>Genomic Encyclopedia of Type Strains, Phase IV (KMG-IV): sequencing the most valuable type-strain genomes for metagenomic binning, comparative biology and taxonomic classification.</title>
        <authorList>
            <person name="Goeker M."/>
        </authorList>
    </citation>
    <scope>NUCLEOTIDE SEQUENCE</scope>
    <source>
        <strain evidence="1">DSM 26174</strain>
    </source>
</reference>
<accession>A0AAE4BTG1</accession>
<protein>
    <submittedName>
        <fullName evidence="1">Uncharacterized protein</fullName>
    </submittedName>
</protein>
<evidence type="ECO:0000313" key="1">
    <source>
        <dbReference type="EMBL" id="MDR6239547.1"/>
    </source>
</evidence>
<name>A0AAE4BTG1_9BACT</name>
<dbReference type="Proteomes" id="UP001185092">
    <property type="component" value="Unassembled WGS sequence"/>
</dbReference>
<organism evidence="1 2">
    <name type="scientific">Aureibacter tunicatorum</name>
    <dbReference type="NCBI Taxonomy" id="866807"/>
    <lineage>
        <taxon>Bacteria</taxon>
        <taxon>Pseudomonadati</taxon>
        <taxon>Bacteroidota</taxon>
        <taxon>Cytophagia</taxon>
        <taxon>Cytophagales</taxon>
        <taxon>Persicobacteraceae</taxon>
        <taxon>Aureibacter</taxon>
    </lineage>
</organism>
<dbReference type="PROSITE" id="PS51257">
    <property type="entry name" value="PROKAR_LIPOPROTEIN"/>
    <property type="match status" value="1"/>
</dbReference>
<gene>
    <name evidence="1" type="ORF">HNQ88_002595</name>
</gene>
<sequence length="325" mass="36458">MRRELQRLFYSRLAIAIPMLILFASCQAQKIARLQEKVKDSNCNLIGHKPYTAEDLPQTLTTNDIELSLQNHFSPKSIFIANAMGILPLLEEYIVHVDSANTSSNIEYKLLKIEAYQKILHKINITNLEISSYASIMDCEEERAEQIASSLQDIDAKRETFLTVSAIVIGALGSVLTIAFIDQGNTNDYIGFGTGIIEATLGFMILKKGKSIDFNHLDNPLTDIWNQPKVSTYYPPSIWFFLTDSNSFGAPNMSMASELANRWADFSELNNHENISTKELLFGSGGAYNADDLELRASMLDQLESTINLMKQDLEVLSQELLNID</sequence>
<proteinExistence type="predicted"/>
<evidence type="ECO:0000313" key="2">
    <source>
        <dbReference type="Proteomes" id="UP001185092"/>
    </source>
</evidence>
<comment type="caution">
    <text evidence="1">The sequence shown here is derived from an EMBL/GenBank/DDBJ whole genome shotgun (WGS) entry which is preliminary data.</text>
</comment>